<protein>
    <submittedName>
        <fullName evidence="1">Uncharacterized protein</fullName>
    </submittedName>
</protein>
<dbReference type="Proteomes" id="UP000031036">
    <property type="component" value="Unassembled WGS sequence"/>
</dbReference>
<comment type="caution">
    <text evidence="1">The sequence shown here is derived from an EMBL/GenBank/DDBJ whole genome shotgun (WGS) entry which is preliminary data.</text>
</comment>
<dbReference type="EMBL" id="JPKZ01002780">
    <property type="protein sequence ID" value="KHN75138.1"/>
    <property type="molecule type" value="Genomic_DNA"/>
</dbReference>
<evidence type="ECO:0000313" key="2">
    <source>
        <dbReference type="Proteomes" id="UP000031036"/>
    </source>
</evidence>
<organism evidence="1 2">
    <name type="scientific">Toxocara canis</name>
    <name type="common">Canine roundworm</name>
    <dbReference type="NCBI Taxonomy" id="6265"/>
    <lineage>
        <taxon>Eukaryota</taxon>
        <taxon>Metazoa</taxon>
        <taxon>Ecdysozoa</taxon>
        <taxon>Nematoda</taxon>
        <taxon>Chromadorea</taxon>
        <taxon>Rhabditida</taxon>
        <taxon>Spirurina</taxon>
        <taxon>Ascaridomorpha</taxon>
        <taxon>Ascaridoidea</taxon>
        <taxon>Toxocaridae</taxon>
        <taxon>Toxocara</taxon>
    </lineage>
</organism>
<proteinExistence type="predicted"/>
<dbReference type="AlphaFoldDB" id="A0A0B2V069"/>
<reference evidence="1 2" key="1">
    <citation type="submission" date="2014-11" db="EMBL/GenBank/DDBJ databases">
        <title>Genetic blueprint of the zoonotic pathogen Toxocara canis.</title>
        <authorList>
            <person name="Zhu X.-Q."/>
            <person name="Korhonen P.K."/>
            <person name="Cai H."/>
            <person name="Young N.D."/>
            <person name="Nejsum P."/>
            <person name="von Samson-Himmelstjerna G."/>
            <person name="Boag P.R."/>
            <person name="Tan P."/>
            <person name="Li Q."/>
            <person name="Min J."/>
            <person name="Yang Y."/>
            <person name="Wang X."/>
            <person name="Fang X."/>
            <person name="Hall R.S."/>
            <person name="Hofmann A."/>
            <person name="Sternberg P.W."/>
            <person name="Jex A.R."/>
            <person name="Gasser R.B."/>
        </authorList>
    </citation>
    <scope>NUCLEOTIDE SEQUENCE [LARGE SCALE GENOMIC DNA]</scope>
    <source>
        <strain evidence="1">PN_DK_2014</strain>
    </source>
</reference>
<feature type="non-terminal residue" evidence="1">
    <location>
        <position position="108"/>
    </location>
</feature>
<name>A0A0B2V069_TOXCA</name>
<evidence type="ECO:0000313" key="1">
    <source>
        <dbReference type="EMBL" id="KHN75138.1"/>
    </source>
</evidence>
<keyword evidence="2" id="KW-1185">Reference proteome</keyword>
<accession>A0A0B2V069</accession>
<sequence length="108" mass="12637">MRRGTWPEVWVSVLISRPSNAKFGVDLALEAKISLVGAPQKNQMFPFLFFSRGDFDRHYCFLPITVQEISYPLHDSLRWLCKKLCYDQNLTPALNHMIISKRMELIIH</sequence>
<gene>
    <name evidence="1" type="ORF">Tcan_01126</name>
</gene>